<feature type="domain" description="NADH:ubiquinone oxidoreductase intermediate-associated protein 30" evidence="2">
    <location>
        <begin position="3"/>
        <end position="153"/>
    </location>
</feature>
<dbReference type="Proteomes" id="UP001302806">
    <property type="component" value="Chromosome"/>
</dbReference>
<reference evidence="3 4" key="1">
    <citation type="submission" date="2023-09" db="EMBL/GenBank/DDBJ databases">
        <title>Thalassobella suaedae gen. nov., sp. nov., a marine bacterium of the family Flavobacteriaceae isolated from a halophyte Suaeda japonica.</title>
        <authorList>
            <person name="Lee S.Y."/>
            <person name="Hwang C.Y."/>
        </authorList>
    </citation>
    <scope>NUCLEOTIDE SEQUENCE [LARGE SCALE GENOMIC DNA]</scope>
    <source>
        <strain evidence="3 4">HL-DH14</strain>
    </source>
</reference>
<dbReference type="Pfam" id="PF08547">
    <property type="entry name" value="CIA30"/>
    <property type="match status" value="1"/>
</dbReference>
<dbReference type="Gene3D" id="2.60.120.430">
    <property type="entry name" value="Galactose-binding lectin"/>
    <property type="match status" value="1"/>
</dbReference>
<dbReference type="InterPro" id="IPR039131">
    <property type="entry name" value="NDUFAF1"/>
</dbReference>
<comment type="similarity">
    <text evidence="1">Belongs to the CIA30 family.</text>
</comment>
<sequence>MIFDFNKDADIQDWNVVDDVVMGGISSSEFKLNADGFGVFEGHVSLENNGGFSSVQYQFEKTEVAKYRSIKIRLKGDGKNYQFRVKDNTRNYYSYITTFSTTNEWQVVEIALKDMYPSFRGKRLNTPNFSHDFIEQITFLISNKKNEDFKLIIDTIELI</sequence>
<proteinExistence type="inferred from homology"/>
<organism evidence="3 4">
    <name type="scientific">Thalassobellus suaedae</name>
    <dbReference type="NCBI Taxonomy" id="3074124"/>
    <lineage>
        <taxon>Bacteria</taxon>
        <taxon>Pseudomonadati</taxon>
        <taxon>Bacteroidota</taxon>
        <taxon>Flavobacteriia</taxon>
        <taxon>Flavobacteriales</taxon>
        <taxon>Flavobacteriaceae</taxon>
        <taxon>Thalassobellus</taxon>
    </lineage>
</organism>
<evidence type="ECO:0000313" key="4">
    <source>
        <dbReference type="Proteomes" id="UP001302806"/>
    </source>
</evidence>
<gene>
    <name evidence="3" type="ORF">RHP51_02305</name>
</gene>
<accession>A0ABY9XUE7</accession>
<evidence type="ECO:0000256" key="1">
    <source>
        <dbReference type="ARBA" id="ARBA00007884"/>
    </source>
</evidence>
<dbReference type="InterPro" id="IPR013857">
    <property type="entry name" value="NADH-UbQ_OxRdtase-assoc_prot30"/>
</dbReference>
<dbReference type="SUPFAM" id="SSF49785">
    <property type="entry name" value="Galactose-binding domain-like"/>
    <property type="match status" value="1"/>
</dbReference>
<name>A0ABY9XUE7_9FLAO</name>
<dbReference type="PANTHER" id="PTHR13194">
    <property type="entry name" value="COMPLEX I INTERMEDIATE-ASSOCIATED PROTEIN 30"/>
    <property type="match status" value="1"/>
</dbReference>
<dbReference type="PANTHER" id="PTHR13194:SF19">
    <property type="entry name" value="NAD(P)-BINDING ROSSMANN-FOLD SUPERFAMILY PROTEIN"/>
    <property type="match status" value="1"/>
</dbReference>
<dbReference type="InterPro" id="IPR008979">
    <property type="entry name" value="Galactose-bd-like_sf"/>
</dbReference>
<protein>
    <submittedName>
        <fullName evidence="3">CIA30 family protein</fullName>
    </submittedName>
</protein>
<dbReference type="EMBL" id="CP134537">
    <property type="protein sequence ID" value="WNH09583.1"/>
    <property type="molecule type" value="Genomic_DNA"/>
</dbReference>
<dbReference type="RefSeq" id="WP_415866014.1">
    <property type="nucleotide sequence ID" value="NZ_CP134537.1"/>
</dbReference>
<evidence type="ECO:0000259" key="2">
    <source>
        <dbReference type="Pfam" id="PF08547"/>
    </source>
</evidence>
<evidence type="ECO:0000313" key="3">
    <source>
        <dbReference type="EMBL" id="WNH09583.1"/>
    </source>
</evidence>